<evidence type="ECO:0000256" key="6">
    <source>
        <dbReference type="ARBA" id="ARBA00022840"/>
    </source>
</evidence>
<dbReference type="GO" id="GO:0006302">
    <property type="term" value="P:double-strand break repair"/>
    <property type="evidence" value="ECO:0007669"/>
    <property type="project" value="InterPro"/>
</dbReference>
<feature type="binding site" evidence="8">
    <location>
        <position position="420"/>
    </location>
    <ligand>
        <name>Zn(2+)</name>
        <dbReference type="ChEBI" id="CHEBI:29105"/>
        <label>1</label>
    </ligand>
</feature>
<feature type="binding site" evidence="8">
    <location>
        <position position="381"/>
    </location>
    <ligand>
        <name>Zn(2+)</name>
        <dbReference type="ChEBI" id="CHEBI:29105"/>
        <label>1</label>
    </ligand>
</feature>
<feature type="binding site" evidence="8">
    <location>
        <position position="387"/>
    </location>
    <ligand>
        <name>Zn(2+)</name>
        <dbReference type="ChEBI" id="CHEBI:29105"/>
        <label>2</label>
    </ligand>
</feature>
<evidence type="ECO:0000256" key="1">
    <source>
        <dbReference type="ARBA" id="ARBA00022515"/>
    </source>
</evidence>
<comment type="function">
    <text evidence="8">Initiates the restart of stalled replication forks, which reloads the replicative helicase on sites other than the origin of replication. Recognizes and binds to abandoned replication forks and remodels them to uncover a helicase loading site. Promotes assembly of the primosome at these replication forks.</text>
</comment>
<evidence type="ECO:0000256" key="3">
    <source>
        <dbReference type="ARBA" id="ARBA00022723"/>
    </source>
</evidence>
<dbReference type="Proteomes" id="UP000662939">
    <property type="component" value="Chromosome"/>
</dbReference>
<evidence type="ECO:0000256" key="4">
    <source>
        <dbReference type="ARBA" id="ARBA00022741"/>
    </source>
</evidence>
<dbReference type="GO" id="GO:0006269">
    <property type="term" value="P:DNA replication, synthesis of primer"/>
    <property type="evidence" value="ECO:0007669"/>
    <property type="project" value="UniProtKB-KW"/>
</dbReference>
<comment type="cofactor">
    <cofactor evidence="8">
        <name>Zn(2+)</name>
        <dbReference type="ChEBI" id="CHEBI:29105"/>
    </cofactor>
    <text evidence="8">Binds 2 zinc ions per subunit.</text>
</comment>
<name>A0A895XSH5_9ACTN</name>
<feature type="region of interest" description="Disordered" evidence="9">
    <location>
        <begin position="111"/>
        <end position="131"/>
    </location>
</feature>
<comment type="caution">
    <text evidence="8">As this protein does not have any detectable helicase domains, it probably does not have helicase activity.</text>
</comment>
<feature type="binding site" evidence="8">
    <location>
        <position position="408"/>
    </location>
    <ligand>
        <name>Zn(2+)</name>
        <dbReference type="ChEBI" id="CHEBI:29105"/>
        <label>2</label>
    </ligand>
</feature>
<dbReference type="HAMAP" id="MF_00983">
    <property type="entry name" value="PriA"/>
    <property type="match status" value="1"/>
</dbReference>
<dbReference type="GO" id="GO:0003677">
    <property type="term" value="F:DNA binding"/>
    <property type="evidence" value="ECO:0007669"/>
    <property type="project" value="UniProtKB-UniRule"/>
</dbReference>
<organism evidence="11 12">
    <name type="scientific">Natronoglycomyces albus</name>
    <dbReference type="NCBI Taxonomy" id="2811108"/>
    <lineage>
        <taxon>Bacteria</taxon>
        <taxon>Bacillati</taxon>
        <taxon>Actinomycetota</taxon>
        <taxon>Actinomycetes</taxon>
        <taxon>Glycomycetales</taxon>
        <taxon>Glycomycetaceae</taxon>
        <taxon>Natronoglycomyces</taxon>
    </lineage>
</organism>
<dbReference type="GO" id="GO:0008270">
    <property type="term" value="F:zinc ion binding"/>
    <property type="evidence" value="ECO:0007669"/>
    <property type="project" value="UniProtKB-UniRule"/>
</dbReference>
<comment type="similarity">
    <text evidence="8">Belongs to the helicase family. PriA subfamily.</text>
</comment>
<feature type="domain" description="Primosomal protein N' 3' DNA-binding" evidence="10">
    <location>
        <begin position="10"/>
        <end position="108"/>
    </location>
</feature>
<reference evidence="11" key="1">
    <citation type="submission" date="2021-02" db="EMBL/GenBank/DDBJ databases">
        <title>Natronoglycomyces albus gen. nov., sp. nov, a haloalkaliphilic actinobacterium from a soda solonchak soil.</title>
        <authorList>
            <person name="Sorokin D.Y."/>
            <person name="Khijniak T.V."/>
            <person name="Zakharycheva A.P."/>
            <person name="Boueva O.V."/>
            <person name="Ariskina E.V."/>
            <person name="Hahnke R.L."/>
            <person name="Bunk B."/>
            <person name="Sproer C."/>
            <person name="Schumann P."/>
            <person name="Evtushenko L.I."/>
            <person name="Kublanov I.V."/>
        </authorList>
    </citation>
    <scope>NUCLEOTIDE SEQUENCE</scope>
    <source>
        <strain evidence="11">DSM 106290</strain>
    </source>
</reference>
<dbReference type="Gene3D" id="3.40.1440.60">
    <property type="entry name" value="PriA, 3(prime) DNA-binding domain"/>
    <property type="match status" value="1"/>
</dbReference>
<keyword evidence="5 8" id="KW-0862">Zinc</keyword>
<dbReference type="InterPro" id="IPR041222">
    <property type="entry name" value="PriA_3primeBD"/>
</dbReference>
<evidence type="ECO:0000256" key="8">
    <source>
        <dbReference type="HAMAP-Rule" id="MF_00983"/>
    </source>
</evidence>
<evidence type="ECO:0000256" key="5">
    <source>
        <dbReference type="ARBA" id="ARBA00022833"/>
    </source>
</evidence>
<dbReference type="Pfam" id="PF17764">
    <property type="entry name" value="PriA_3primeBD"/>
    <property type="match status" value="1"/>
</dbReference>
<dbReference type="PANTHER" id="PTHR30580:SF0">
    <property type="entry name" value="PRIMOSOMAL PROTEIN N"/>
    <property type="match status" value="1"/>
</dbReference>
<dbReference type="Gene3D" id="3.40.50.300">
    <property type="entry name" value="P-loop containing nucleotide triphosphate hydrolases"/>
    <property type="match status" value="1"/>
</dbReference>
<comment type="subunit">
    <text evidence="8">Component of the replication restart primosome.</text>
</comment>
<keyword evidence="2 8" id="KW-0235">DNA replication</keyword>
<dbReference type="InterPro" id="IPR027417">
    <property type="entry name" value="P-loop_NTPase"/>
</dbReference>
<dbReference type="GO" id="GO:0043138">
    <property type="term" value="F:3'-5' DNA helicase activity"/>
    <property type="evidence" value="ECO:0007669"/>
    <property type="project" value="TreeGrafter"/>
</dbReference>
<evidence type="ECO:0000256" key="9">
    <source>
        <dbReference type="SAM" id="MobiDB-lite"/>
    </source>
</evidence>
<feature type="binding site" evidence="8">
    <location>
        <position position="378"/>
    </location>
    <ligand>
        <name>Zn(2+)</name>
        <dbReference type="ChEBI" id="CHEBI:29105"/>
        <label>1</label>
    </ligand>
</feature>
<dbReference type="GO" id="GO:0005524">
    <property type="term" value="F:ATP binding"/>
    <property type="evidence" value="ECO:0007669"/>
    <property type="project" value="UniProtKB-UniRule"/>
</dbReference>
<feature type="binding site" evidence="8">
    <location>
        <position position="390"/>
    </location>
    <ligand>
        <name>Zn(2+)</name>
        <dbReference type="ChEBI" id="CHEBI:29105"/>
        <label>2</label>
    </ligand>
</feature>
<gene>
    <name evidence="8" type="primary">priA</name>
    <name evidence="11" type="ORF">JQS30_06930</name>
</gene>
<feature type="binding site" evidence="8">
    <location>
        <position position="405"/>
    </location>
    <ligand>
        <name>Zn(2+)</name>
        <dbReference type="ChEBI" id="CHEBI:29105"/>
        <label>2</label>
    </ligand>
</feature>
<dbReference type="GO" id="GO:0006270">
    <property type="term" value="P:DNA replication initiation"/>
    <property type="evidence" value="ECO:0007669"/>
    <property type="project" value="TreeGrafter"/>
</dbReference>
<dbReference type="RefSeq" id="WP_213172633.1">
    <property type="nucleotide sequence ID" value="NZ_CP070496.1"/>
</dbReference>
<evidence type="ECO:0000256" key="2">
    <source>
        <dbReference type="ARBA" id="ARBA00022705"/>
    </source>
</evidence>
<dbReference type="GO" id="GO:0006310">
    <property type="term" value="P:DNA recombination"/>
    <property type="evidence" value="ECO:0007669"/>
    <property type="project" value="InterPro"/>
</dbReference>
<protein>
    <recommendedName>
        <fullName evidence="8">Probable replication restart protein PriA</fullName>
    </recommendedName>
    <alternativeName>
        <fullName evidence="8">Putative ATP-dependent DNA helicase PriA</fullName>
    </alternativeName>
</protein>
<evidence type="ECO:0000313" key="11">
    <source>
        <dbReference type="EMBL" id="QSB06622.1"/>
    </source>
</evidence>
<evidence type="ECO:0000259" key="10">
    <source>
        <dbReference type="Pfam" id="PF17764"/>
    </source>
</evidence>
<feature type="binding site" evidence="8">
    <location>
        <position position="417"/>
    </location>
    <ligand>
        <name>Zn(2+)</name>
        <dbReference type="ChEBI" id="CHEBI:29105"/>
        <label>1</label>
    </ligand>
</feature>
<keyword evidence="7 8" id="KW-0238">DNA-binding</keyword>
<keyword evidence="6 8" id="KW-0067">ATP-binding</keyword>
<keyword evidence="4 8" id="KW-0547">Nucleotide-binding</keyword>
<dbReference type="InterPro" id="IPR042115">
    <property type="entry name" value="PriA_3primeBD_sf"/>
</dbReference>
<evidence type="ECO:0000256" key="7">
    <source>
        <dbReference type="ARBA" id="ARBA00023125"/>
    </source>
</evidence>
<dbReference type="InterPro" id="IPR005259">
    <property type="entry name" value="PriA"/>
</dbReference>
<dbReference type="AlphaFoldDB" id="A0A895XSH5"/>
<keyword evidence="3 8" id="KW-0479">Metal-binding</keyword>
<sequence>MTHDPGVAAVCLEQPLPHLDRVFDYRIPDKLRGTVHPGSRVRVTFAGRLVSGYVLELKDSSDYTGKLTDLKRVITSEPVLSAEILQLAEVVAQRYAGTRSDVLRLAVPQRRASVEKEPPPDPAPVVQPPDSSAWARYQSGEAFLRALCAAKAPRAVWDALPGEDWPARFAEAAAATASSGRGAVLVVPDQTDLDRLDEALRAQLGPGCHVTLSATLGPTKRYRAFLTALRGGVNIVAGTRAAGFAPVTQVGLVAIWDDGDEVHGDPHAPYPHAREVLLTRAASAGAGCLLGGFARTANAQLLVESQFAVSLTPAKPARAAALPRVVPVGDDEDLERDPDAVAARMPTVAWQAARAALRAGSPVLVQVPRRGYVPAVACQRCRSRCQCPRCDGPLRLVGASRAPVCSWCGVAATNFRCPHCASSRLRAQVIGQERTGEELSQAFPEVPVHFSSGVNRIDSVDQEPAVVVATPGVEPVASGGYGAVLLLDTWALLARASLTAGEEALRRWMAAASLARPASAGGTVVVVADGGLPVVQALLRWDAAWFAGRELAERSELRFPPISRMAVASGSPAQLEAFAHQVRQVAHSLGVDVEELGPVPVDQETERLLWRVPRRCGPALSQVLAQVTRSRSEAKAPPIRVQVDPRELF</sequence>
<dbReference type="PANTHER" id="PTHR30580">
    <property type="entry name" value="PRIMOSOMAL PROTEIN N"/>
    <property type="match status" value="1"/>
</dbReference>
<keyword evidence="12" id="KW-1185">Reference proteome</keyword>
<keyword evidence="1 8" id="KW-0639">Primosome</keyword>
<proteinExistence type="inferred from homology"/>
<dbReference type="GO" id="GO:1990077">
    <property type="term" value="C:primosome complex"/>
    <property type="evidence" value="ECO:0007669"/>
    <property type="project" value="UniProtKB-UniRule"/>
</dbReference>
<accession>A0A895XSH5</accession>
<dbReference type="KEGG" id="nav:JQS30_06930"/>
<evidence type="ECO:0000313" key="12">
    <source>
        <dbReference type="Proteomes" id="UP000662939"/>
    </source>
</evidence>
<dbReference type="EMBL" id="CP070496">
    <property type="protein sequence ID" value="QSB06622.1"/>
    <property type="molecule type" value="Genomic_DNA"/>
</dbReference>